<evidence type="ECO:0000313" key="2">
    <source>
        <dbReference type="Proteomes" id="UP000178379"/>
    </source>
</evidence>
<reference evidence="1 2" key="1">
    <citation type="journal article" date="2016" name="Nat. Commun.">
        <title>Thousands of microbial genomes shed light on interconnected biogeochemical processes in an aquifer system.</title>
        <authorList>
            <person name="Anantharaman K."/>
            <person name="Brown C.T."/>
            <person name="Hug L.A."/>
            <person name="Sharon I."/>
            <person name="Castelle C.J."/>
            <person name="Probst A.J."/>
            <person name="Thomas B.C."/>
            <person name="Singh A."/>
            <person name="Wilkins M.J."/>
            <person name="Karaoz U."/>
            <person name="Brodie E.L."/>
            <person name="Williams K.H."/>
            <person name="Hubbard S.S."/>
            <person name="Banfield J.F."/>
        </authorList>
    </citation>
    <scope>NUCLEOTIDE SEQUENCE [LARGE SCALE GENOMIC DNA]</scope>
</reference>
<dbReference type="Proteomes" id="UP000178379">
    <property type="component" value="Unassembled WGS sequence"/>
</dbReference>
<protein>
    <submittedName>
        <fullName evidence="1">Uncharacterized protein</fullName>
    </submittedName>
</protein>
<sequence>MLQVREYLTLGDAKTLKSPPLPTGTLGLHLVRLRIIDPIVPFTTPVIRYFVAEGRVGKELPPDPVGVTSPVPFALFAPDTLFAWESHKGARVYQLEIYRTDRNPATELPDLGGGDRTPKPSDVAAALRQAPVTGMLVPGNQTTTTLSANARQRLTPGRAYLWRVLAISEDGTVIGQSPMREMRTP</sequence>
<accession>A0A1F6T3F5</accession>
<gene>
    <name evidence="1" type="ORF">A2140_03785</name>
</gene>
<evidence type="ECO:0000313" key="1">
    <source>
        <dbReference type="EMBL" id="OGI39684.1"/>
    </source>
</evidence>
<comment type="caution">
    <text evidence="1">The sequence shown here is derived from an EMBL/GenBank/DDBJ whole genome shotgun (WGS) entry which is preliminary data.</text>
</comment>
<name>A0A1F6T3F5_9PROT</name>
<proteinExistence type="predicted"/>
<dbReference type="AlphaFoldDB" id="A0A1F6T3F5"/>
<dbReference type="EMBL" id="MFSQ01000090">
    <property type="protein sequence ID" value="OGI39684.1"/>
    <property type="molecule type" value="Genomic_DNA"/>
</dbReference>
<dbReference type="STRING" id="1817756.A2140_03785"/>
<organism evidence="1 2">
    <name type="scientific">Candidatus Muproteobacteria bacterium RBG_16_62_13</name>
    <dbReference type="NCBI Taxonomy" id="1817756"/>
    <lineage>
        <taxon>Bacteria</taxon>
        <taxon>Pseudomonadati</taxon>
        <taxon>Pseudomonadota</taxon>
        <taxon>Candidatus Muproteobacteria</taxon>
    </lineage>
</organism>